<keyword evidence="5 9" id="KW-0456">Lyase</keyword>
<evidence type="ECO:0000256" key="5">
    <source>
        <dbReference type="ARBA" id="ARBA00023239"/>
    </source>
</evidence>
<evidence type="ECO:0000256" key="8">
    <source>
        <dbReference type="PIRSR" id="PIRSR605493-1"/>
    </source>
</evidence>
<comment type="catalytic activity">
    <reaction evidence="7 9">
        <text>oxaloacetate + H(+) = pyruvate + CO2</text>
        <dbReference type="Rhea" id="RHEA:15641"/>
        <dbReference type="ChEBI" id="CHEBI:15361"/>
        <dbReference type="ChEBI" id="CHEBI:15378"/>
        <dbReference type="ChEBI" id="CHEBI:16452"/>
        <dbReference type="ChEBI" id="CHEBI:16526"/>
        <dbReference type="EC" id="4.1.1.112"/>
    </reaction>
</comment>
<dbReference type="GO" id="GO:0051252">
    <property type="term" value="P:regulation of RNA metabolic process"/>
    <property type="evidence" value="ECO:0007669"/>
    <property type="project" value="InterPro"/>
</dbReference>
<evidence type="ECO:0000256" key="2">
    <source>
        <dbReference type="ARBA" id="ARBA00008621"/>
    </source>
</evidence>
<keyword evidence="8" id="KW-0460">Magnesium</keyword>
<dbReference type="GO" id="GO:0008948">
    <property type="term" value="F:oxaloacetate decarboxylase activity"/>
    <property type="evidence" value="ECO:0007669"/>
    <property type="project" value="UniProtKB-EC"/>
</dbReference>
<evidence type="ECO:0000256" key="4">
    <source>
        <dbReference type="ARBA" id="ARBA00022723"/>
    </source>
</evidence>
<feature type="binding site" evidence="8">
    <location>
        <position position="104"/>
    </location>
    <ligand>
        <name>Mg(2+)</name>
        <dbReference type="ChEBI" id="CHEBI:18420"/>
    </ligand>
</feature>
<evidence type="ECO:0000256" key="3">
    <source>
        <dbReference type="ARBA" id="ARBA00011233"/>
    </source>
</evidence>
<dbReference type="GO" id="GO:0047443">
    <property type="term" value="F:4-hydroxy-4-methyl-2-oxoglutarate aldolase activity"/>
    <property type="evidence" value="ECO:0007669"/>
    <property type="project" value="UniProtKB-EC"/>
</dbReference>
<dbReference type="InterPro" id="IPR005493">
    <property type="entry name" value="RraA/RraA-like"/>
</dbReference>
<evidence type="ECO:0000256" key="6">
    <source>
        <dbReference type="ARBA" id="ARBA00025046"/>
    </source>
</evidence>
<dbReference type="SUPFAM" id="SSF89562">
    <property type="entry name" value="RraA-like"/>
    <property type="match status" value="1"/>
</dbReference>
<name>A0A9D4UNZ7_ADICA</name>
<dbReference type="PANTHER" id="PTHR33254:SF4">
    <property type="entry name" value="4-HYDROXY-4-METHYL-2-OXOGLUTARATE ALDOLASE 3-RELATED"/>
    <property type="match status" value="1"/>
</dbReference>
<dbReference type="AlphaFoldDB" id="A0A9D4UNZ7"/>
<dbReference type="NCBIfam" id="TIGR01935">
    <property type="entry name" value="NOT-MenG"/>
    <property type="match status" value="1"/>
</dbReference>
<gene>
    <name evidence="10" type="ORF">GOP47_0013322</name>
</gene>
<comment type="cofactor">
    <cofactor evidence="9">
        <name>a divalent metal cation</name>
        <dbReference type="ChEBI" id="CHEBI:60240"/>
    </cofactor>
</comment>
<keyword evidence="11" id="KW-1185">Reference proteome</keyword>
<feature type="binding site" evidence="8">
    <location>
        <position position="103"/>
    </location>
    <ligand>
        <name>substrate</name>
    </ligand>
</feature>
<dbReference type="GO" id="GO:0046872">
    <property type="term" value="F:metal ion binding"/>
    <property type="evidence" value="ECO:0007669"/>
    <property type="project" value="UniProtKB-KW"/>
</dbReference>
<dbReference type="NCBIfam" id="NF006875">
    <property type="entry name" value="PRK09372.1"/>
    <property type="match status" value="1"/>
</dbReference>
<evidence type="ECO:0000313" key="10">
    <source>
        <dbReference type="EMBL" id="KAI5071071.1"/>
    </source>
</evidence>
<comment type="subunit">
    <text evidence="3 9">Homotrimer.</text>
</comment>
<comment type="function">
    <text evidence="6 9">Catalyzes the aldol cleavage of 4-hydroxy-4-methyl-2-oxoglutarate (HMG) into 2 molecules of pyruvate. Also contains a secondary oxaloacetate (OAA) decarboxylase activity due to the common pyruvate enolate transition state formed following C-C bond cleavage in the retro-aldol and decarboxylation reactions.</text>
</comment>
<dbReference type="EC" id="4.1.1.112" evidence="9"/>
<evidence type="ECO:0000256" key="1">
    <source>
        <dbReference type="ARBA" id="ARBA00001342"/>
    </source>
</evidence>
<keyword evidence="4 8" id="KW-0479">Metal-binding</keyword>
<dbReference type="Pfam" id="PF03737">
    <property type="entry name" value="RraA-like"/>
    <property type="match status" value="1"/>
</dbReference>
<evidence type="ECO:0000313" key="11">
    <source>
        <dbReference type="Proteomes" id="UP000886520"/>
    </source>
</evidence>
<comment type="caution">
    <text evidence="10">The sequence shown here is derived from an EMBL/GenBank/DDBJ whole genome shotgun (WGS) entry which is preliminary data.</text>
</comment>
<feature type="binding site" evidence="8">
    <location>
        <begin position="81"/>
        <end position="84"/>
    </location>
    <ligand>
        <name>substrate</name>
    </ligand>
</feature>
<comment type="cofactor">
    <cofactor evidence="8">
        <name>Mg(2+)</name>
        <dbReference type="ChEBI" id="CHEBI:18420"/>
    </cofactor>
</comment>
<comment type="catalytic activity">
    <reaction evidence="1 9">
        <text>4-hydroxy-4-methyl-2-oxoglutarate = 2 pyruvate</text>
        <dbReference type="Rhea" id="RHEA:22748"/>
        <dbReference type="ChEBI" id="CHEBI:15361"/>
        <dbReference type="ChEBI" id="CHEBI:58276"/>
        <dbReference type="EC" id="4.1.3.17"/>
    </reaction>
</comment>
<dbReference type="InterPro" id="IPR036704">
    <property type="entry name" value="RraA/RraA-like_sf"/>
</dbReference>
<dbReference type="EMBL" id="JABFUD020000013">
    <property type="protein sequence ID" value="KAI5071071.1"/>
    <property type="molecule type" value="Genomic_DNA"/>
</dbReference>
<dbReference type="CDD" id="cd16841">
    <property type="entry name" value="RraA_family"/>
    <property type="match status" value="1"/>
</dbReference>
<dbReference type="OrthoDB" id="1476984at2759"/>
<reference evidence="10" key="1">
    <citation type="submission" date="2021-01" db="EMBL/GenBank/DDBJ databases">
        <title>Adiantum capillus-veneris genome.</title>
        <authorList>
            <person name="Fang Y."/>
            <person name="Liao Q."/>
        </authorList>
    </citation>
    <scope>NUCLEOTIDE SEQUENCE</scope>
    <source>
        <strain evidence="10">H3</strain>
        <tissue evidence="10">Leaf</tissue>
    </source>
</reference>
<proteinExistence type="inferred from homology"/>
<dbReference type="GO" id="GO:0008428">
    <property type="term" value="F:ribonuclease inhibitor activity"/>
    <property type="evidence" value="ECO:0007669"/>
    <property type="project" value="InterPro"/>
</dbReference>
<protein>
    <recommendedName>
        <fullName evidence="9">4-hydroxy-4-methyl-2-oxoglutarate aldolase</fullName>
        <shortName evidence="9">HMG aldolase</shortName>
        <ecNumber evidence="9">4.1.1.112</ecNumber>
        <ecNumber evidence="9">4.1.3.17</ecNumber>
    </recommendedName>
    <alternativeName>
        <fullName evidence="9">Oxaloacetate decarboxylase</fullName>
    </alternativeName>
</protein>
<dbReference type="Proteomes" id="UP000886520">
    <property type="component" value="Chromosome 13"/>
</dbReference>
<evidence type="ECO:0000256" key="9">
    <source>
        <dbReference type="RuleBase" id="RU004338"/>
    </source>
</evidence>
<comment type="similarity">
    <text evidence="2 9">Belongs to the class II aldolase/RraA-like family.</text>
</comment>
<dbReference type="EC" id="4.1.3.17" evidence="9"/>
<accession>A0A9D4UNZ7</accession>
<organism evidence="10 11">
    <name type="scientific">Adiantum capillus-veneris</name>
    <name type="common">Maidenhair fern</name>
    <dbReference type="NCBI Taxonomy" id="13818"/>
    <lineage>
        <taxon>Eukaryota</taxon>
        <taxon>Viridiplantae</taxon>
        <taxon>Streptophyta</taxon>
        <taxon>Embryophyta</taxon>
        <taxon>Tracheophyta</taxon>
        <taxon>Polypodiopsida</taxon>
        <taxon>Polypodiidae</taxon>
        <taxon>Polypodiales</taxon>
        <taxon>Pteridineae</taxon>
        <taxon>Pteridaceae</taxon>
        <taxon>Vittarioideae</taxon>
        <taxon>Adiantum</taxon>
    </lineage>
</organism>
<evidence type="ECO:0000256" key="7">
    <source>
        <dbReference type="ARBA" id="ARBA00047973"/>
    </source>
</evidence>
<dbReference type="Gene3D" id="3.50.30.40">
    <property type="entry name" value="Ribonuclease E inhibitor RraA/RraA-like"/>
    <property type="match status" value="1"/>
</dbReference>
<dbReference type="InterPro" id="IPR010203">
    <property type="entry name" value="RraA"/>
</dbReference>
<dbReference type="PANTHER" id="PTHR33254">
    <property type="entry name" value="4-HYDROXY-4-METHYL-2-OXOGLUTARATE ALDOLASE 3-RELATED"/>
    <property type="match status" value="1"/>
</dbReference>
<sequence>METVATTDLCDAHMDAIAAGDVRVLPPSFQSYGRRRCFVGPITTVKVFEDNVLVREALEEAGQGRVLVVDGGASLRCALLGGNLALIGQNNGWSGIIVNGCVRDVDEINACDIGVRALASHPLKSVKKGEGSKDCVITIGGVRIAPGEWCYVDNDGIVVSSTNLSKL</sequence>